<evidence type="ECO:0000313" key="1">
    <source>
        <dbReference type="EMBL" id="KIY45531.1"/>
    </source>
</evidence>
<organism evidence="1 2">
    <name type="scientific">Fistulina hepatica ATCC 64428</name>
    <dbReference type="NCBI Taxonomy" id="1128425"/>
    <lineage>
        <taxon>Eukaryota</taxon>
        <taxon>Fungi</taxon>
        <taxon>Dikarya</taxon>
        <taxon>Basidiomycota</taxon>
        <taxon>Agaricomycotina</taxon>
        <taxon>Agaricomycetes</taxon>
        <taxon>Agaricomycetidae</taxon>
        <taxon>Agaricales</taxon>
        <taxon>Fistulinaceae</taxon>
        <taxon>Fistulina</taxon>
    </lineage>
</organism>
<name>A0A0D7A6J1_9AGAR</name>
<dbReference type="Proteomes" id="UP000054144">
    <property type="component" value="Unassembled WGS sequence"/>
</dbReference>
<evidence type="ECO:0000313" key="2">
    <source>
        <dbReference type="Proteomes" id="UP000054144"/>
    </source>
</evidence>
<gene>
    <name evidence="1" type="ORF">FISHEDRAFT_48918</name>
</gene>
<protein>
    <submittedName>
        <fullName evidence="1">Uncharacterized protein</fullName>
    </submittedName>
</protein>
<dbReference type="EMBL" id="KN882047">
    <property type="protein sequence ID" value="KIY45531.1"/>
    <property type="molecule type" value="Genomic_DNA"/>
</dbReference>
<dbReference type="AlphaFoldDB" id="A0A0D7A6J1"/>
<sequence length="81" mass="8706">MASSSLHLQVSTAVIQPGALIYRQDGTMAYDGSEYGGSGTFEMVDYEGSDPILVWTRSCVSGLGYGNHLLLNQNYDIVANV</sequence>
<dbReference type="OrthoDB" id="10485855at2759"/>
<accession>A0A0D7A6J1</accession>
<keyword evidence="2" id="KW-1185">Reference proteome</keyword>
<proteinExistence type="predicted"/>
<reference evidence="1 2" key="1">
    <citation type="journal article" date="2015" name="Fungal Genet. Biol.">
        <title>Evolution of novel wood decay mechanisms in Agaricales revealed by the genome sequences of Fistulina hepatica and Cylindrobasidium torrendii.</title>
        <authorList>
            <person name="Floudas D."/>
            <person name="Held B.W."/>
            <person name="Riley R."/>
            <person name="Nagy L.G."/>
            <person name="Koehler G."/>
            <person name="Ransdell A.S."/>
            <person name="Younus H."/>
            <person name="Chow J."/>
            <person name="Chiniquy J."/>
            <person name="Lipzen A."/>
            <person name="Tritt A."/>
            <person name="Sun H."/>
            <person name="Haridas S."/>
            <person name="LaButti K."/>
            <person name="Ohm R.A."/>
            <person name="Kues U."/>
            <person name="Blanchette R.A."/>
            <person name="Grigoriev I.V."/>
            <person name="Minto R.E."/>
            <person name="Hibbett D.S."/>
        </authorList>
    </citation>
    <scope>NUCLEOTIDE SEQUENCE [LARGE SCALE GENOMIC DNA]</scope>
    <source>
        <strain evidence="1 2">ATCC 64428</strain>
    </source>
</reference>